<proteinExistence type="predicted"/>
<organism evidence="4 5">
    <name type="scientific">Halalkalibacter akibai (strain ATCC 43226 / DSM 21942 / CIP 109018 / JCM 9157 / 1139)</name>
    <name type="common">Bacillus akibai</name>
    <dbReference type="NCBI Taxonomy" id="1236973"/>
    <lineage>
        <taxon>Bacteria</taxon>
        <taxon>Bacillati</taxon>
        <taxon>Bacillota</taxon>
        <taxon>Bacilli</taxon>
        <taxon>Bacillales</taxon>
        <taxon>Bacillaceae</taxon>
        <taxon>Halalkalibacter</taxon>
    </lineage>
</organism>
<dbReference type="GO" id="GO:0046872">
    <property type="term" value="F:metal ion binding"/>
    <property type="evidence" value="ECO:0007669"/>
    <property type="project" value="UniProtKB-KW"/>
</dbReference>
<dbReference type="OrthoDB" id="9815027at2"/>
<dbReference type="GO" id="GO:0006209">
    <property type="term" value="P:cytosine catabolic process"/>
    <property type="evidence" value="ECO:0007669"/>
    <property type="project" value="TreeGrafter"/>
</dbReference>
<comment type="caution">
    <text evidence="4">The sequence shown here is derived from an EMBL/GenBank/DDBJ whole genome shotgun (WGS) entry which is preliminary data.</text>
</comment>
<dbReference type="Gene3D" id="2.30.40.10">
    <property type="entry name" value="Urease, subunit C, domain 1"/>
    <property type="match status" value="1"/>
</dbReference>
<gene>
    <name evidence="4" type="ORF">JCM9157_124</name>
</gene>
<evidence type="ECO:0000313" key="5">
    <source>
        <dbReference type="Proteomes" id="UP000018896"/>
    </source>
</evidence>
<dbReference type="PANTHER" id="PTHR32027:SF0">
    <property type="entry name" value="CYTOSINE DEAMINASE"/>
    <property type="match status" value="1"/>
</dbReference>
<keyword evidence="1" id="KW-0479">Metal-binding</keyword>
<dbReference type="RefSeq" id="WP_158318608.1">
    <property type="nucleotide sequence ID" value="NZ_BAUV01000001.1"/>
</dbReference>
<evidence type="ECO:0000256" key="2">
    <source>
        <dbReference type="ARBA" id="ARBA00022801"/>
    </source>
</evidence>
<protein>
    <submittedName>
        <fullName evidence="4">Cytosine deaminase</fullName>
    </submittedName>
</protein>
<evidence type="ECO:0000259" key="3">
    <source>
        <dbReference type="Pfam" id="PF07969"/>
    </source>
</evidence>
<dbReference type="Proteomes" id="UP000018896">
    <property type="component" value="Unassembled WGS sequence"/>
</dbReference>
<keyword evidence="2" id="KW-0378">Hydrolase</keyword>
<dbReference type="eggNOG" id="COG0402">
    <property type="taxonomic scope" value="Bacteria"/>
</dbReference>
<dbReference type="Pfam" id="PF07969">
    <property type="entry name" value="Amidohydro_3"/>
    <property type="match status" value="1"/>
</dbReference>
<accession>W4QML2</accession>
<dbReference type="EMBL" id="BAUV01000001">
    <property type="protein sequence ID" value="GAE33137.1"/>
    <property type="molecule type" value="Genomic_DNA"/>
</dbReference>
<dbReference type="AlphaFoldDB" id="W4QML2"/>
<dbReference type="STRING" id="1236973.JCM9157_124"/>
<feature type="domain" description="Amidohydrolase 3" evidence="3">
    <location>
        <begin position="29"/>
        <end position="335"/>
    </location>
</feature>
<dbReference type="Gene3D" id="3.20.20.140">
    <property type="entry name" value="Metal-dependent hydrolases"/>
    <property type="match status" value="1"/>
</dbReference>
<dbReference type="FunFam" id="3.20.20.140:FF:000019">
    <property type="entry name" value="Cytosine deaminase"/>
    <property type="match status" value="1"/>
</dbReference>
<sequence>MTSGKPTFNQSGELFEGIQLWNQYRKTMSMEDVKERALSVIKIMASQGVLFMRTMVDTSDPKLIALRALLEVKREVSAFMTIQIVGFPQNGLSSVKGVEQLEQAIELGVDGISAVPHLEPTREHGVRSLETCFQLAIKHQCFIHIFCDETDDQASRFLEVVASLALETNLKNQVTVSHINAMSYYDEAYVRKLIGILQASKINVVTAPLVNSAMQGRFDSWPKGRGITRVKDLQKAGIKVAVAHDDFLSPFYPLGTGSLLAAGHLLLHVAHMTGAEDFETVIQMMTRNPAEILGLTHYGIEEEMEANLLIVSAENAHDLLRRQPVAELVIGKGRLIAETPALKTTFHMQAREGV</sequence>
<dbReference type="InterPro" id="IPR032466">
    <property type="entry name" value="Metal_Hydrolase"/>
</dbReference>
<reference evidence="4 5" key="1">
    <citation type="journal article" date="2014" name="Genome Announc.">
        <title>Draft Genome Sequences of Three Alkaliphilic Bacillus Strains, Bacillus wakoensis JCM 9140T, Bacillus akibai JCM 9157T, and Bacillus hemicellulosilyticus JCM 9152T.</title>
        <authorList>
            <person name="Yuki M."/>
            <person name="Oshima K."/>
            <person name="Suda W."/>
            <person name="Oshida Y."/>
            <person name="Kitamura K."/>
            <person name="Iida T."/>
            <person name="Hattori M."/>
            <person name="Ohkuma M."/>
        </authorList>
    </citation>
    <scope>NUCLEOTIDE SEQUENCE [LARGE SCALE GENOMIC DNA]</scope>
    <source>
        <strain evidence="4 5">JCM 9157</strain>
    </source>
</reference>
<keyword evidence="5" id="KW-1185">Reference proteome</keyword>
<dbReference type="GO" id="GO:0035888">
    <property type="term" value="F:isoguanine deaminase activity"/>
    <property type="evidence" value="ECO:0007669"/>
    <property type="project" value="TreeGrafter"/>
</dbReference>
<dbReference type="GO" id="GO:0004131">
    <property type="term" value="F:cytosine deaminase activity"/>
    <property type="evidence" value="ECO:0007669"/>
    <property type="project" value="TreeGrafter"/>
</dbReference>
<dbReference type="InterPro" id="IPR011059">
    <property type="entry name" value="Metal-dep_hydrolase_composite"/>
</dbReference>
<dbReference type="SUPFAM" id="SSF51556">
    <property type="entry name" value="Metallo-dependent hydrolases"/>
    <property type="match status" value="1"/>
</dbReference>
<dbReference type="PANTHER" id="PTHR32027">
    <property type="entry name" value="CYTOSINE DEAMINASE"/>
    <property type="match status" value="1"/>
</dbReference>
<evidence type="ECO:0000313" key="4">
    <source>
        <dbReference type="EMBL" id="GAE33137.1"/>
    </source>
</evidence>
<dbReference type="InterPro" id="IPR013108">
    <property type="entry name" value="Amidohydro_3"/>
</dbReference>
<evidence type="ECO:0000256" key="1">
    <source>
        <dbReference type="ARBA" id="ARBA00022723"/>
    </source>
</evidence>
<name>W4QML2_HALA3</name>
<dbReference type="InterPro" id="IPR052349">
    <property type="entry name" value="Metallo-hydrolase_Enzymes"/>
</dbReference>